<evidence type="ECO:0000256" key="7">
    <source>
        <dbReference type="ARBA" id="ARBA00023136"/>
    </source>
</evidence>
<keyword evidence="3 8" id="KW-0813">Transport</keyword>
<dbReference type="Proteomes" id="UP001377804">
    <property type="component" value="Unassembled WGS sequence"/>
</dbReference>
<keyword evidence="7 8" id="KW-0472">Membrane</keyword>
<name>A0ABU8SG72_9LACO</name>
<keyword evidence="6 9" id="KW-1133">Transmembrane helix</keyword>
<evidence type="ECO:0000256" key="9">
    <source>
        <dbReference type="SAM" id="Phobius"/>
    </source>
</evidence>
<comment type="similarity">
    <text evidence="2 8">Belongs to the prokaryotic riboflavin transporter (P-RFT) (TC 2.A.87) family.</text>
</comment>
<reference evidence="10 11" key="1">
    <citation type="submission" date="2023-10" db="EMBL/GenBank/DDBJ databases">
        <title>Holzapfeliella saturejae sp. nov. isolated from Satureja montana flowers.</title>
        <authorList>
            <person name="Alcantara C."/>
            <person name="Zuniga M."/>
            <person name="Landete J.M."/>
            <person name="Monedero V."/>
        </authorList>
    </citation>
    <scope>NUCLEOTIDE SEQUENCE [LARGE SCALE GENOMIC DNA]</scope>
    <source>
        <strain evidence="10 11">He02</strain>
    </source>
</reference>
<evidence type="ECO:0000256" key="6">
    <source>
        <dbReference type="ARBA" id="ARBA00022989"/>
    </source>
</evidence>
<comment type="caution">
    <text evidence="10">The sequence shown here is derived from an EMBL/GenBank/DDBJ whole genome shotgun (WGS) entry which is preliminary data.</text>
</comment>
<dbReference type="RefSeq" id="WP_339969507.1">
    <property type="nucleotide sequence ID" value="NZ_JAWMWG010000001.1"/>
</dbReference>
<comment type="subcellular location">
    <subcellularLocation>
        <location evidence="1">Cell membrane</location>
        <topology evidence="1">Multi-pass membrane protein</topology>
    </subcellularLocation>
</comment>
<dbReference type="EMBL" id="JAWMWG010000001">
    <property type="protein sequence ID" value="MEJ6348385.1"/>
    <property type="molecule type" value="Genomic_DNA"/>
</dbReference>
<gene>
    <name evidence="10" type="ORF">R4Y45_03980</name>
</gene>
<evidence type="ECO:0000256" key="5">
    <source>
        <dbReference type="ARBA" id="ARBA00022692"/>
    </source>
</evidence>
<evidence type="ECO:0000256" key="8">
    <source>
        <dbReference type="PIRNR" id="PIRNR037778"/>
    </source>
</evidence>
<feature type="transmembrane region" description="Helical" evidence="9">
    <location>
        <begin position="44"/>
        <end position="71"/>
    </location>
</feature>
<accession>A0ABU8SG72</accession>
<dbReference type="InterPro" id="IPR024529">
    <property type="entry name" value="ECF_trnsprt_substrate-spec"/>
</dbReference>
<evidence type="ECO:0000256" key="4">
    <source>
        <dbReference type="ARBA" id="ARBA00022475"/>
    </source>
</evidence>
<organism evidence="10 11">
    <name type="scientific">Holzapfeliella saturejae</name>
    <dbReference type="NCBI Taxonomy" id="3082953"/>
    <lineage>
        <taxon>Bacteria</taxon>
        <taxon>Bacillati</taxon>
        <taxon>Bacillota</taxon>
        <taxon>Bacilli</taxon>
        <taxon>Lactobacillales</taxon>
        <taxon>Lactobacillaceae</taxon>
        <taxon>Holzapfeliella</taxon>
    </lineage>
</organism>
<feature type="transmembrane region" description="Helical" evidence="9">
    <location>
        <begin position="113"/>
        <end position="137"/>
    </location>
</feature>
<proteinExistence type="inferred from homology"/>
<evidence type="ECO:0000313" key="11">
    <source>
        <dbReference type="Proteomes" id="UP001377804"/>
    </source>
</evidence>
<keyword evidence="11" id="KW-1185">Reference proteome</keyword>
<comment type="function">
    <text evidence="8">Probably a riboflavin-binding protein that interacts with the energy-coupling factor (ECF) ABC-transporter complex.</text>
</comment>
<feature type="transmembrane region" description="Helical" evidence="9">
    <location>
        <begin position="6"/>
        <end position="24"/>
    </location>
</feature>
<dbReference type="InterPro" id="IPR025720">
    <property type="entry name" value="RibU"/>
</dbReference>
<dbReference type="PANTHER" id="PTHR38438">
    <property type="entry name" value="RIBOFLAVIN TRANSPORTER RIBU"/>
    <property type="match status" value="1"/>
</dbReference>
<protein>
    <recommendedName>
        <fullName evidence="8">Riboflavin transporter</fullName>
    </recommendedName>
</protein>
<dbReference type="Pfam" id="PF12822">
    <property type="entry name" value="ECF_trnsprt"/>
    <property type="match status" value="1"/>
</dbReference>
<sequence>MFKDKSLQKVIILALFGAVSLILMQFEFPIIPAFPYLKFDFSDIMVVIGGALFGPVGAILTAVIKVVLNFILFGGNVISLIGMSSSLLASLAFTLPLIMTLKKQNTIGWIKSGVLSVLSLTVFLSLGNLLIFTPLYINLLNFQLGTSLLTYVLTVVVPFNLLKGVILTITSVIVYQLVIPRLKRMLEVSNK</sequence>
<keyword evidence="4 8" id="KW-1003">Cell membrane</keyword>
<evidence type="ECO:0000256" key="3">
    <source>
        <dbReference type="ARBA" id="ARBA00022448"/>
    </source>
</evidence>
<evidence type="ECO:0000256" key="2">
    <source>
        <dbReference type="ARBA" id="ARBA00005540"/>
    </source>
</evidence>
<evidence type="ECO:0000313" key="10">
    <source>
        <dbReference type="EMBL" id="MEJ6348385.1"/>
    </source>
</evidence>
<keyword evidence="5 9" id="KW-0812">Transmembrane</keyword>
<feature type="transmembrane region" description="Helical" evidence="9">
    <location>
        <begin position="77"/>
        <end position="101"/>
    </location>
</feature>
<dbReference type="Gene3D" id="1.10.1760.20">
    <property type="match status" value="1"/>
</dbReference>
<dbReference type="PIRSF" id="PIRSF037778">
    <property type="entry name" value="UCP037778_transp_RibU"/>
    <property type="match status" value="1"/>
</dbReference>
<evidence type="ECO:0000256" key="1">
    <source>
        <dbReference type="ARBA" id="ARBA00004651"/>
    </source>
</evidence>
<feature type="transmembrane region" description="Helical" evidence="9">
    <location>
        <begin position="149"/>
        <end position="175"/>
    </location>
</feature>
<dbReference type="PANTHER" id="PTHR38438:SF1">
    <property type="entry name" value="RIBOFLAVIN TRANSPORTER RIBU"/>
    <property type="match status" value="1"/>
</dbReference>